<evidence type="ECO:0000313" key="4">
    <source>
        <dbReference type="Proteomes" id="UP000507470"/>
    </source>
</evidence>
<feature type="region of interest" description="Disordered" evidence="1">
    <location>
        <begin position="263"/>
        <end position="283"/>
    </location>
</feature>
<dbReference type="Proteomes" id="UP000507470">
    <property type="component" value="Unassembled WGS sequence"/>
</dbReference>
<dbReference type="Gene3D" id="3.40.710.10">
    <property type="entry name" value="DD-peptidase/beta-lactamase superfamily"/>
    <property type="match status" value="2"/>
</dbReference>
<proteinExistence type="predicted"/>
<feature type="compositionally biased region" description="Basic and acidic residues" evidence="1">
    <location>
        <begin position="77"/>
        <end position="113"/>
    </location>
</feature>
<gene>
    <name evidence="3" type="ORF">MCOR_51966</name>
</gene>
<dbReference type="EMBL" id="CACVKT020009048">
    <property type="protein sequence ID" value="CAC5419656.1"/>
    <property type="molecule type" value="Genomic_DNA"/>
</dbReference>
<dbReference type="InterPro" id="IPR012338">
    <property type="entry name" value="Beta-lactam/transpept-like"/>
</dbReference>
<feature type="domain" description="Beta-lactamase-related" evidence="2">
    <location>
        <begin position="3"/>
        <end position="58"/>
    </location>
</feature>
<keyword evidence="4" id="KW-1185">Reference proteome</keyword>
<feature type="domain" description="Beta-lactamase-related" evidence="2">
    <location>
        <begin position="132"/>
        <end position="404"/>
    </location>
</feature>
<evidence type="ECO:0000259" key="2">
    <source>
        <dbReference type="Pfam" id="PF00144"/>
    </source>
</evidence>
<reference evidence="3 4" key="1">
    <citation type="submission" date="2020-06" db="EMBL/GenBank/DDBJ databases">
        <authorList>
            <person name="Li R."/>
            <person name="Bekaert M."/>
        </authorList>
    </citation>
    <scope>NUCLEOTIDE SEQUENCE [LARGE SCALE GENOMIC DNA]</scope>
    <source>
        <strain evidence="4">wild</strain>
    </source>
</reference>
<accession>A0A6J8EIA5</accession>
<dbReference type="AlphaFoldDB" id="A0A6J8EIA5"/>
<sequence>MGMVAKLWENGVLDLDKPVQHYLPQYPVKNFDGQKVDITTRQLVSHLGGIRHYDKDYIKKNKTIKDIENLEKSSNTKTKDNVDKSDKKDKNQTSDKKKEEESKDGKKNENEKKKSEFENKEYYIQKAFKSITESLTLFQDDPLVHKPGSKFLYTSHGWTLISAVMEKAANKPFDTLMKEYFKTLGLQHTYLEENDPIIYNRGSHYVKNKNGRMINAPYVNNSYKWAGGGFISDVTDLLKFGNIMLYSYQYDADSLSGVESSINGNTSKGGNQTKENNSTLKNRSETVNRVVNKGHNSERKLLPGYLKRKTMHMIFTPVDKTECPWDKDGFYSMGWAVVPEKYENGYCNHQRHYMSHTGGAIGASSVLLVLPSQNFRKPEETNSGEKYAKLPDPPKGIVVTVITNMGSVGLNRVALEIAKSFESVESNI</sequence>
<dbReference type="PANTHER" id="PTHR46520:SF1">
    <property type="entry name" value="SERINE BETA-LACTAMASE-LIKE PROTEIN LACTB, MITOCHONDRIAL"/>
    <property type="match status" value="1"/>
</dbReference>
<protein>
    <submittedName>
        <fullName evidence="3">LACTB</fullName>
    </submittedName>
</protein>
<organism evidence="3 4">
    <name type="scientific">Mytilus coruscus</name>
    <name type="common">Sea mussel</name>
    <dbReference type="NCBI Taxonomy" id="42192"/>
    <lineage>
        <taxon>Eukaryota</taxon>
        <taxon>Metazoa</taxon>
        <taxon>Spiralia</taxon>
        <taxon>Lophotrochozoa</taxon>
        <taxon>Mollusca</taxon>
        <taxon>Bivalvia</taxon>
        <taxon>Autobranchia</taxon>
        <taxon>Pteriomorphia</taxon>
        <taxon>Mytilida</taxon>
        <taxon>Mytiloidea</taxon>
        <taxon>Mytilidae</taxon>
        <taxon>Mytilinae</taxon>
        <taxon>Mytilus</taxon>
    </lineage>
</organism>
<dbReference type="GO" id="GO:0006508">
    <property type="term" value="P:proteolysis"/>
    <property type="evidence" value="ECO:0007669"/>
    <property type="project" value="TreeGrafter"/>
</dbReference>
<dbReference type="InterPro" id="IPR001466">
    <property type="entry name" value="Beta-lactam-related"/>
</dbReference>
<dbReference type="InterPro" id="IPR052794">
    <property type="entry name" value="Mito_Ser_Protease_LACTB"/>
</dbReference>
<dbReference type="GO" id="GO:0019216">
    <property type="term" value="P:regulation of lipid metabolic process"/>
    <property type="evidence" value="ECO:0007669"/>
    <property type="project" value="TreeGrafter"/>
</dbReference>
<dbReference type="Pfam" id="PF00144">
    <property type="entry name" value="Beta-lactamase"/>
    <property type="match status" value="2"/>
</dbReference>
<evidence type="ECO:0000313" key="3">
    <source>
        <dbReference type="EMBL" id="CAC5419656.1"/>
    </source>
</evidence>
<evidence type="ECO:0000256" key="1">
    <source>
        <dbReference type="SAM" id="MobiDB-lite"/>
    </source>
</evidence>
<dbReference type="OrthoDB" id="5946976at2759"/>
<dbReference type="PANTHER" id="PTHR46520">
    <property type="entry name" value="SERINE BETA-LACTAMASE-LIKE PROTEIN LACTB, MITOCHONDRIAL"/>
    <property type="match status" value="1"/>
</dbReference>
<dbReference type="GO" id="GO:0005739">
    <property type="term" value="C:mitochondrion"/>
    <property type="evidence" value="ECO:0007669"/>
    <property type="project" value="TreeGrafter"/>
</dbReference>
<dbReference type="GO" id="GO:0008233">
    <property type="term" value="F:peptidase activity"/>
    <property type="evidence" value="ECO:0007669"/>
    <property type="project" value="TreeGrafter"/>
</dbReference>
<feature type="region of interest" description="Disordered" evidence="1">
    <location>
        <begin position="74"/>
        <end position="113"/>
    </location>
</feature>
<dbReference type="SUPFAM" id="SSF56601">
    <property type="entry name" value="beta-lactamase/transpeptidase-like"/>
    <property type="match status" value="1"/>
</dbReference>
<name>A0A6J8EIA5_MYTCO</name>